<dbReference type="PROSITE" id="PS00211">
    <property type="entry name" value="ABC_TRANSPORTER_1"/>
    <property type="match status" value="1"/>
</dbReference>
<reference evidence="6 7" key="1">
    <citation type="journal article" date="2012" name="BMC Genomics">
        <title>Comparative genomics of the classical Bordetella subspecies: the evolution and exchange of virulence-associated diversity amongst closely related pathogens.</title>
        <authorList>
            <person name="Park J."/>
            <person name="Zhang Y."/>
            <person name="Buboltz A.M."/>
            <person name="Zhang X."/>
            <person name="Schuster S.C."/>
            <person name="Ahuja U."/>
            <person name="Liu M."/>
            <person name="Miller J.F."/>
            <person name="Sebaihia M."/>
            <person name="Bentley S.D."/>
            <person name="Parkhill J."/>
            <person name="Harvill E.T."/>
        </authorList>
    </citation>
    <scope>NUCLEOTIDE SEQUENCE [LARGE SCALE GENOMIC DNA]</scope>
    <source>
        <strain evidence="6 7">253</strain>
    </source>
</reference>
<evidence type="ECO:0000313" key="6">
    <source>
        <dbReference type="EMBL" id="CCJ53825.1"/>
    </source>
</evidence>
<keyword evidence="4 6" id="KW-0067">ATP-binding</keyword>
<dbReference type="EMBL" id="HE965806">
    <property type="protein sequence ID" value="CCJ53825.1"/>
    <property type="molecule type" value="Genomic_DNA"/>
</dbReference>
<dbReference type="GO" id="GO:0005886">
    <property type="term" value="C:plasma membrane"/>
    <property type="evidence" value="ECO:0007669"/>
    <property type="project" value="TreeGrafter"/>
</dbReference>
<dbReference type="Pfam" id="PF00005">
    <property type="entry name" value="ABC_tran"/>
    <property type="match status" value="1"/>
</dbReference>
<dbReference type="InterPro" id="IPR003439">
    <property type="entry name" value="ABC_transporter-like_ATP-bd"/>
</dbReference>
<evidence type="ECO:0000256" key="2">
    <source>
        <dbReference type="ARBA" id="ARBA00022475"/>
    </source>
</evidence>
<name>A0A0C6P5F8_BORBO</name>
<dbReference type="PROSITE" id="PS50893">
    <property type="entry name" value="ABC_TRANSPORTER_2"/>
    <property type="match status" value="1"/>
</dbReference>
<dbReference type="HOGENOM" id="CLU_000604_1_2_4"/>
<dbReference type="SUPFAM" id="SSF52540">
    <property type="entry name" value="P-loop containing nucleoside triphosphate hydrolases"/>
    <property type="match status" value="1"/>
</dbReference>
<feature type="domain" description="ABC transporter" evidence="5">
    <location>
        <begin position="11"/>
        <end position="258"/>
    </location>
</feature>
<dbReference type="Proteomes" id="UP000007564">
    <property type="component" value="Chromosome"/>
</dbReference>
<evidence type="ECO:0000256" key="4">
    <source>
        <dbReference type="ARBA" id="ARBA00022840"/>
    </source>
</evidence>
<dbReference type="PANTHER" id="PTHR45772">
    <property type="entry name" value="CONSERVED COMPONENT OF ABC TRANSPORTER FOR NATURAL AMINO ACIDS-RELATED"/>
    <property type="match status" value="1"/>
</dbReference>
<accession>A0A0C6P5F8</accession>
<dbReference type="InterPro" id="IPR027417">
    <property type="entry name" value="P-loop_NTPase"/>
</dbReference>
<dbReference type="InterPro" id="IPR051120">
    <property type="entry name" value="ABC_AA/LPS_Transport"/>
</dbReference>
<dbReference type="InterPro" id="IPR003593">
    <property type="entry name" value="AAA+_ATPase"/>
</dbReference>
<organism evidence="6 7">
    <name type="scientific">Bordetella bronchiseptica 253</name>
    <dbReference type="NCBI Taxonomy" id="568707"/>
    <lineage>
        <taxon>Bacteria</taxon>
        <taxon>Pseudomonadati</taxon>
        <taxon>Pseudomonadota</taxon>
        <taxon>Betaproteobacteria</taxon>
        <taxon>Burkholderiales</taxon>
        <taxon>Alcaligenaceae</taxon>
        <taxon>Bordetella</taxon>
    </lineage>
</organism>
<keyword evidence="2" id="KW-1003">Cell membrane</keyword>
<evidence type="ECO:0000256" key="1">
    <source>
        <dbReference type="ARBA" id="ARBA00022448"/>
    </source>
</evidence>
<dbReference type="GO" id="GO:0016887">
    <property type="term" value="F:ATP hydrolysis activity"/>
    <property type="evidence" value="ECO:0007669"/>
    <property type="project" value="InterPro"/>
</dbReference>
<evidence type="ECO:0000256" key="3">
    <source>
        <dbReference type="ARBA" id="ARBA00022741"/>
    </source>
</evidence>
<keyword evidence="3" id="KW-0547">Nucleotide-binding</keyword>
<dbReference type="InterPro" id="IPR017871">
    <property type="entry name" value="ABC_transporter-like_CS"/>
</dbReference>
<dbReference type="Gene3D" id="3.40.50.300">
    <property type="entry name" value="P-loop containing nucleotide triphosphate hydrolases"/>
    <property type="match status" value="1"/>
</dbReference>
<dbReference type="OrthoDB" id="9781337at2"/>
<keyword evidence="1" id="KW-0813">Transport</keyword>
<sequence length="267" mass="28615">MKAPTPNTPALSVRGLAKAFAGVRAVDGLDFDVPAGSVTGLIGPNGCGKSTSIDCISGFQPPDAGRVLLAGADIGGLPPHAIARRGLTRTFQNIRLYDELTVRENLLIAAQEYDGHGWLDAFLNRRALRDSEAAAGERARELIAEVGLSRYDSLPAGILSYGQKKLVALAACLMSRPSVAILDEPLAGVNPTMIANIERIIDELNRAGQTFLIVEHNMNFVMRRCHQVVVMESGRKLVEGAPSIIRSDERVVNAYLGSAPQEESHHA</sequence>
<dbReference type="CDD" id="cd03219">
    <property type="entry name" value="ABC_Mj1267_LivG_branched"/>
    <property type="match status" value="1"/>
</dbReference>
<dbReference type="GO" id="GO:0005524">
    <property type="term" value="F:ATP binding"/>
    <property type="evidence" value="ECO:0007669"/>
    <property type="project" value="UniProtKB-KW"/>
</dbReference>
<proteinExistence type="predicted"/>
<gene>
    <name evidence="6" type="ORF">BN112_1908</name>
</gene>
<dbReference type="InterPro" id="IPR032823">
    <property type="entry name" value="BCA_ABC_TP_C"/>
</dbReference>
<keyword evidence="2" id="KW-0472">Membrane</keyword>
<dbReference type="KEGG" id="bbh:BN112_1908"/>
<dbReference type="AlphaFoldDB" id="A0A0C6P5F8"/>
<evidence type="ECO:0000313" key="7">
    <source>
        <dbReference type="Proteomes" id="UP000007564"/>
    </source>
</evidence>
<dbReference type="PANTHER" id="PTHR45772:SF9">
    <property type="entry name" value="CONSERVED COMPONENT OF ABC TRANSPORTER FOR NATURAL AMINO ACIDS"/>
    <property type="match status" value="1"/>
</dbReference>
<protein>
    <submittedName>
        <fullName evidence="6">Putative amino acid ABC transport system,ATP-binding protein</fullName>
    </submittedName>
</protein>
<evidence type="ECO:0000259" key="5">
    <source>
        <dbReference type="PROSITE" id="PS50893"/>
    </source>
</evidence>
<dbReference type="SMART" id="SM00382">
    <property type="entry name" value="AAA"/>
    <property type="match status" value="1"/>
</dbReference>
<dbReference type="RefSeq" id="WP_015064224.1">
    <property type="nucleotide sequence ID" value="NC_019382.1"/>
</dbReference>
<dbReference type="Pfam" id="PF12399">
    <property type="entry name" value="BCA_ABC_TP_C"/>
    <property type="match status" value="1"/>
</dbReference>